<protein>
    <submittedName>
        <fullName evidence="8">Transcription factor with AP2 domain(S), putative</fullName>
    </submittedName>
</protein>
<feature type="compositionally biased region" description="Low complexity" evidence="6">
    <location>
        <begin position="154"/>
        <end position="164"/>
    </location>
</feature>
<evidence type="ECO:0000256" key="4">
    <source>
        <dbReference type="ARBA" id="ARBA00023163"/>
    </source>
</evidence>
<keyword evidence="2" id="KW-0805">Transcription regulation</keyword>
<sequence>DRGNDDNGIIKNKITNSATNSITNDISLRSHDDIIKSNVNCYSTTNTPPNLLYYRSAKNNLQNDLFSNEIITKNTSIISDDVLDNNIIINSSNFNGNDESKMNRLNDGALYICTNTSRGPMEKSRKDELFEEENNPLLTISSRTDGRGNGRSSGSGSDSNRSSNIGIHNNNANVDVNHIGSDGSGNSKCSNKGDDIPGRGIKKGKDNCNLGKDEDDNSSKEYHLSKNCTMNSLENNSVYTHENTPSPKLRVRGDKKSRCLKNVLGSKNIGNEKKNISNDMNKAKLKKMLEITDKLIKKKYRGISYDPTRNGWSTFVYKNGIRYKKFFSSFKYGNLLAKKKSIEWRLKNLNPDSHAYIFSLKAKEEFNAILNDDYDNLNNNSKIKFERGAVSASSASDTDGNTNRDIFYVNAFLNLFNNGEQENKNKKKIKNKNTLDVYCKMKKQKSSSNNQTDVNVAKKNKNKTNNKSRKALFTNDKNVEDNQINESDGYPVINDVGYLNVDKDLGSVSCTDNYCKDQLNYEKDNITRENISINIPVLKDTNLNISDKQRRKTKNGSRLKCRKKYTKESSNISSSTNNNCNNEFYDVNTVQVEKPLNDDVSPRKDKCVVENVDESGSVNLMSSSYLNEGKKNSQEDEMLMNKTYCSAMLNGEEENSKGASWTESNVSKSEESRSRSTGCDKCSSGVRRNSHSNNQVCKNAYKKKKKNDEENCEKCDKVKVDNTNTNMIPTSSSSSLLCDPRCNINLNELSVNETYSTISEGSNSRKRKRKVTKKEK</sequence>
<feature type="compositionally biased region" description="Polar residues" evidence="6">
    <location>
        <begin position="657"/>
        <end position="667"/>
    </location>
</feature>
<keyword evidence="5" id="KW-0539">Nucleus</keyword>
<evidence type="ECO:0000256" key="3">
    <source>
        <dbReference type="ARBA" id="ARBA00023125"/>
    </source>
</evidence>
<dbReference type="Gene3D" id="1.20.5.2050">
    <property type="match status" value="1"/>
</dbReference>
<dbReference type="Proteomes" id="UP000219799">
    <property type="component" value="Chromosome 12"/>
</dbReference>
<evidence type="ECO:0000256" key="6">
    <source>
        <dbReference type="SAM" id="MobiDB-lite"/>
    </source>
</evidence>
<feature type="region of interest" description="Disordered" evidence="6">
    <location>
        <begin position="116"/>
        <end position="222"/>
    </location>
</feature>
<proteinExistence type="predicted"/>
<name>A0A1C3L0H5_PLAMA</name>
<accession>A0A1C3L0H5</accession>
<keyword evidence="4" id="KW-0804">Transcription</keyword>
<dbReference type="AlphaFoldDB" id="A0A1C3L0H5"/>
<gene>
    <name evidence="8" type="ORF">PMLGA01_120015700</name>
</gene>
<feature type="compositionally biased region" description="Low complexity" evidence="6">
    <location>
        <begin position="446"/>
        <end position="457"/>
    </location>
</feature>
<dbReference type="EMBL" id="LT594500">
    <property type="protein sequence ID" value="SBT79999.1"/>
    <property type="molecule type" value="Genomic_DNA"/>
</dbReference>
<evidence type="ECO:0000313" key="9">
    <source>
        <dbReference type="Proteomes" id="UP000219799"/>
    </source>
</evidence>
<dbReference type="GO" id="GO:0005634">
    <property type="term" value="C:nucleus"/>
    <property type="evidence" value="ECO:0007669"/>
    <property type="project" value="UniProtKB-SubCell"/>
</dbReference>
<feature type="non-terminal residue" evidence="8">
    <location>
        <position position="776"/>
    </location>
</feature>
<feature type="compositionally biased region" description="Basic residues" evidence="6">
    <location>
        <begin position="458"/>
        <end position="469"/>
    </location>
</feature>
<dbReference type="InterPro" id="IPR001471">
    <property type="entry name" value="AP2/ERF_dom"/>
</dbReference>
<feature type="domain" description="AP2/ERF" evidence="7">
    <location>
        <begin position="299"/>
        <end position="349"/>
    </location>
</feature>
<dbReference type="GO" id="GO:0003700">
    <property type="term" value="F:DNA-binding transcription factor activity"/>
    <property type="evidence" value="ECO:0007669"/>
    <property type="project" value="InterPro"/>
</dbReference>
<evidence type="ECO:0000256" key="1">
    <source>
        <dbReference type="ARBA" id="ARBA00004123"/>
    </source>
</evidence>
<evidence type="ECO:0000259" key="7">
    <source>
        <dbReference type="Pfam" id="PF00847"/>
    </source>
</evidence>
<dbReference type="GO" id="GO:0003677">
    <property type="term" value="F:DNA binding"/>
    <property type="evidence" value="ECO:0007669"/>
    <property type="project" value="UniProtKB-KW"/>
</dbReference>
<feature type="region of interest" description="Disordered" evidence="6">
    <location>
        <begin position="655"/>
        <end position="690"/>
    </location>
</feature>
<evidence type="ECO:0000256" key="5">
    <source>
        <dbReference type="ARBA" id="ARBA00023242"/>
    </source>
</evidence>
<feature type="region of interest" description="Disordered" evidence="6">
    <location>
        <begin position="442"/>
        <end position="469"/>
    </location>
</feature>
<organism evidence="8 9">
    <name type="scientific">Plasmodium malariae</name>
    <dbReference type="NCBI Taxonomy" id="5858"/>
    <lineage>
        <taxon>Eukaryota</taxon>
        <taxon>Sar</taxon>
        <taxon>Alveolata</taxon>
        <taxon>Apicomplexa</taxon>
        <taxon>Aconoidasida</taxon>
        <taxon>Haemosporida</taxon>
        <taxon>Plasmodiidae</taxon>
        <taxon>Plasmodium</taxon>
        <taxon>Plasmodium (Plasmodium)</taxon>
    </lineage>
</organism>
<feature type="non-terminal residue" evidence="8">
    <location>
        <position position="1"/>
    </location>
</feature>
<evidence type="ECO:0000256" key="2">
    <source>
        <dbReference type="ARBA" id="ARBA00023015"/>
    </source>
</evidence>
<reference evidence="8 9" key="1">
    <citation type="submission" date="2016-06" db="EMBL/GenBank/DDBJ databases">
        <authorList>
            <consortium name="Pathogen Informatics"/>
        </authorList>
    </citation>
    <scope>NUCLEOTIDE SEQUENCE [LARGE SCALE GENOMIC DNA]</scope>
    <source>
        <strain evidence="8">PmlGA01</strain>
    </source>
</reference>
<feature type="compositionally biased region" description="Polar residues" evidence="6">
    <location>
        <begin position="165"/>
        <end position="174"/>
    </location>
</feature>
<keyword evidence="3" id="KW-0238">DNA-binding</keyword>
<dbReference type="Pfam" id="PF00847">
    <property type="entry name" value="AP2"/>
    <property type="match status" value="1"/>
</dbReference>
<dbReference type="VEuPathDB" id="PlasmoDB:PmUG01_12022000"/>
<comment type="subcellular location">
    <subcellularLocation>
        <location evidence="1">Nucleus</location>
    </subcellularLocation>
</comment>
<evidence type="ECO:0000313" key="8">
    <source>
        <dbReference type="EMBL" id="SBT79999.1"/>
    </source>
</evidence>